<dbReference type="EMBL" id="CP006644">
    <property type="protein sequence ID" value="AHE57321.1"/>
    <property type="molecule type" value="Genomic_DNA"/>
</dbReference>
<dbReference type="STRING" id="1123269.NX02_28720"/>
<accession>W0AJJ9</accession>
<gene>
    <name evidence="1" type="ORF">NX02_28720</name>
</gene>
<evidence type="ECO:0000313" key="2">
    <source>
        <dbReference type="Proteomes" id="UP000018851"/>
    </source>
</evidence>
<dbReference type="HOGENOM" id="CLU_1703128_0_0_5"/>
<dbReference type="KEGG" id="ssan:NX02_28720"/>
<protein>
    <submittedName>
        <fullName evidence="1">Uncharacterized protein</fullName>
    </submittedName>
</protein>
<sequence length="154" mass="17029">MRWVLALAALNLALKPGVTVEGLADVARTGMDGNGFDPDGLENSVLRATGWQMRGLLRDWTICRARELAVIFEAATGTKITINGWPRDGHKQTNFTRFFCAVLELAFGVKRVSDLADVLEEARAWHREDPARFGFHPVSLLGALPLTLKSDERP</sequence>
<dbReference type="PATRIC" id="fig|1123269.5.peg.5642"/>
<dbReference type="AlphaFoldDB" id="W0AJJ9"/>
<evidence type="ECO:0000313" key="1">
    <source>
        <dbReference type="EMBL" id="AHE57321.1"/>
    </source>
</evidence>
<keyword evidence="2" id="KW-1185">Reference proteome</keyword>
<reference evidence="1 2" key="1">
    <citation type="submission" date="2013-07" db="EMBL/GenBank/DDBJ databases">
        <title>Completed genome of Sphingomonas sanxanigenens NX02.</title>
        <authorList>
            <person name="Ma T."/>
            <person name="Huang H."/>
            <person name="Wu M."/>
            <person name="Li X."/>
            <person name="Li G."/>
        </authorList>
    </citation>
    <scope>NUCLEOTIDE SEQUENCE [LARGE SCALE GENOMIC DNA]</scope>
    <source>
        <strain evidence="1 2">NX02</strain>
    </source>
</reference>
<proteinExistence type="predicted"/>
<name>W0AJJ9_9SPHN</name>
<organism evidence="1 2">
    <name type="scientific">Sphingomonas sanxanigenens DSM 19645 = NX02</name>
    <dbReference type="NCBI Taxonomy" id="1123269"/>
    <lineage>
        <taxon>Bacteria</taxon>
        <taxon>Pseudomonadati</taxon>
        <taxon>Pseudomonadota</taxon>
        <taxon>Alphaproteobacteria</taxon>
        <taxon>Sphingomonadales</taxon>
        <taxon>Sphingomonadaceae</taxon>
        <taxon>Sphingomonas</taxon>
    </lineage>
</organism>
<dbReference type="Proteomes" id="UP000018851">
    <property type="component" value="Chromosome"/>
</dbReference>